<dbReference type="PROSITE" id="PS00627">
    <property type="entry name" value="GHMP_KINASES_ATP"/>
    <property type="match status" value="1"/>
</dbReference>
<dbReference type="SUPFAM" id="SSF55060">
    <property type="entry name" value="GHMP Kinase, C-terminal domain"/>
    <property type="match status" value="1"/>
</dbReference>
<dbReference type="InterPro" id="IPR020568">
    <property type="entry name" value="Ribosomal_Su5_D2-typ_SF"/>
</dbReference>
<protein>
    <submittedName>
        <fullName evidence="6">Kinase</fullName>
    </submittedName>
</protein>
<dbReference type="InterPro" id="IPR006204">
    <property type="entry name" value="GHMP_kinase_N_dom"/>
</dbReference>
<dbReference type="PANTHER" id="PTHR32463:SF0">
    <property type="entry name" value="L-FUCOSE KINASE"/>
    <property type="match status" value="1"/>
</dbReference>
<evidence type="ECO:0000259" key="5">
    <source>
        <dbReference type="Pfam" id="PF00288"/>
    </source>
</evidence>
<evidence type="ECO:0000313" key="6">
    <source>
        <dbReference type="EMBL" id="EQD43730.1"/>
    </source>
</evidence>
<comment type="caution">
    <text evidence="6">The sequence shown here is derived from an EMBL/GenBank/DDBJ whole genome shotgun (WGS) entry which is preliminary data.</text>
</comment>
<dbReference type="InterPro" id="IPR036554">
    <property type="entry name" value="GHMP_kinase_C_sf"/>
</dbReference>
<reference evidence="6" key="2">
    <citation type="journal article" date="2014" name="ISME J.">
        <title>Microbial stratification in low pH oxic and suboxic macroscopic growths along an acid mine drainage.</title>
        <authorList>
            <person name="Mendez-Garcia C."/>
            <person name="Mesa V."/>
            <person name="Sprenger R.R."/>
            <person name="Richter M."/>
            <person name="Diez M.S."/>
            <person name="Solano J."/>
            <person name="Bargiela R."/>
            <person name="Golyshina O.V."/>
            <person name="Manteca A."/>
            <person name="Ramos J.L."/>
            <person name="Gallego J.R."/>
            <person name="Llorente I."/>
            <person name="Martins Dos Santos V.A."/>
            <person name="Jensen O.N."/>
            <person name="Pelaez A.I."/>
            <person name="Sanchez J."/>
            <person name="Ferrer M."/>
        </authorList>
    </citation>
    <scope>NUCLEOTIDE SEQUENCE</scope>
</reference>
<evidence type="ECO:0000256" key="1">
    <source>
        <dbReference type="ARBA" id="ARBA00022679"/>
    </source>
</evidence>
<keyword evidence="1" id="KW-0808">Transferase</keyword>
<keyword evidence="3 6" id="KW-0418">Kinase</keyword>
<dbReference type="InterPro" id="IPR001174">
    <property type="entry name" value="HddA/FKP"/>
</dbReference>
<feature type="non-terminal residue" evidence="6">
    <location>
        <position position="1"/>
    </location>
</feature>
<keyword evidence="4" id="KW-0067">ATP-binding</keyword>
<evidence type="ECO:0000256" key="3">
    <source>
        <dbReference type="ARBA" id="ARBA00022777"/>
    </source>
</evidence>
<dbReference type="GO" id="GO:0005524">
    <property type="term" value="F:ATP binding"/>
    <property type="evidence" value="ECO:0007669"/>
    <property type="project" value="UniProtKB-KW"/>
</dbReference>
<dbReference type="Gene3D" id="3.30.230.120">
    <property type="match status" value="1"/>
</dbReference>
<dbReference type="AlphaFoldDB" id="T1ANS7"/>
<dbReference type="Pfam" id="PF00288">
    <property type="entry name" value="GHMP_kinases_N"/>
    <property type="match status" value="1"/>
</dbReference>
<sequence length="242" mass="25931">ILINGDVPPGSGLGSSSALITAITALGIHASGRRISPAALAAKAYNTERGSLGILLGFQDPYAIAIGGFKFMEFKGPSKYTIERFNKSKDFTSYISSHMLLLYTGGTRESGAVLDSQVRKFERGDNKTAERLLRLKQLAFEARDCARASNIEGFVKAVNSGWKIKRGLSDGVSNARIDSLISTGMRNGALSGRLLGGGSEGFIMFIAKEGKVIKLQKALLRKNKFVVRASTSDKGTHVRASI</sequence>
<dbReference type="InterPro" id="IPR052203">
    <property type="entry name" value="GHMP_Kinase-Related"/>
</dbReference>
<dbReference type="GO" id="GO:0042352">
    <property type="term" value="P:GDP-L-fucose salvage"/>
    <property type="evidence" value="ECO:0007669"/>
    <property type="project" value="TreeGrafter"/>
</dbReference>
<dbReference type="EMBL" id="AUZZ01007046">
    <property type="protein sequence ID" value="EQD43730.1"/>
    <property type="molecule type" value="Genomic_DNA"/>
</dbReference>
<accession>T1ANS7</accession>
<gene>
    <name evidence="6" type="ORF">B2A_09748</name>
</gene>
<evidence type="ECO:0000256" key="4">
    <source>
        <dbReference type="ARBA" id="ARBA00022840"/>
    </source>
</evidence>
<dbReference type="InterPro" id="IPR006203">
    <property type="entry name" value="GHMP_knse_ATP-bd_CS"/>
</dbReference>
<dbReference type="SUPFAM" id="SSF54211">
    <property type="entry name" value="Ribosomal protein S5 domain 2-like"/>
    <property type="match status" value="1"/>
</dbReference>
<name>T1ANS7_9ZZZZ</name>
<proteinExistence type="predicted"/>
<dbReference type="PRINTS" id="PR00960">
    <property type="entry name" value="LMBPPROTEIN"/>
</dbReference>
<feature type="domain" description="GHMP kinase N-terminal" evidence="5">
    <location>
        <begin position="1"/>
        <end position="68"/>
    </location>
</feature>
<organism evidence="6">
    <name type="scientific">mine drainage metagenome</name>
    <dbReference type="NCBI Taxonomy" id="410659"/>
    <lineage>
        <taxon>unclassified sequences</taxon>
        <taxon>metagenomes</taxon>
        <taxon>ecological metagenomes</taxon>
    </lineage>
</organism>
<evidence type="ECO:0000256" key="2">
    <source>
        <dbReference type="ARBA" id="ARBA00022741"/>
    </source>
</evidence>
<dbReference type="GO" id="GO:0050201">
    <property type="term" value="F:fucokinase activity"/>
    <property type="evidence" value="ECO:0007669"/>
    <property type="project" value="TreeGrafter"/>
</dbReference>
<dbReference type="PANTHER" id="PTHR32463">
    <property type="entry name" value="L-FUCOSE KINASE"/>
    <property type="match status" value="1"/>
</dbReference>
<keyword evidence="2" id="KW-0547">Nucleotide-binding</keyword>
<reference evidence="6" key="1">
    <citation type="submission" date="2013-08" db="EMBL/GenBank/DDBJ databases">
        <authorList>
            <person name="Mendez C."/>
            <person name="Richter M."/>
            <person name="Ferrer M."/>
            <person name="Sanchez J."/>
        </authorList>
    </citation>
    <scope>NUCLEOTIDE SEQUENCE</scope>
</reference>